<sequence length="210" mass="23670">FAPKTRLTWVNGIGYNTEHMERDAPIISEYFGGKKVEWYHNPTSMVDETDTPGFYRDLTQAGQQKYLGRITSEVNGLVQHLRDAVKSVSSGVVVHIAHSQGALVTCLAAKQLTQYEMNQIEVISFGGATPVRSTPETPWKRCLNYYSVNDPLLFLNPSVETALRSGFEDKEFCFLAPRIGDPVADHHLLGPTYASALEWEGKRYEHRYQS</sequence>
<evidence type="ECO:0000313" key="2">
    <source>
        <dbReference type="Proteomes" id="UP000095751"/>
    </source>
</evidence>
<feature type="non-terminal residue" evidence="1">
    <location>
        <position position="210"/>
    </location>
</feature>
<keyword evidence="2" id="KW-1185">Reference proteome</keyword>
<dbReference type="SUPFAM" id="SSF53474">
    <property type="entry name" value="alpha/beta-Hydrolases"/>
    <property type="match status" value="1"/>
</dbReference>
<dbReference type="InterPro" id="IPR029058">
    <property type="entry name" value="AB_hydrolase_fold"/>
</dbReference>
<dbReference type="EMBL" id="KV784358">
    <property type="protein sequence ID" value="OEU17002.1"/>
    <property type="molecule type" value="Genomic_DNA"/>
</dbReference>
<feature type="non-terminal residue" evidence="1">
    <location>
        <position position="1"/>
    </location>
</feature>
<evidence type="ECO:0008006" key="3">
    <source>
        <dbReference type="Google" id="ProtNLM"/>
    </source>
</evidence>
<organism evidence="1 2">
    <name type="scientific">Fragilariopsis cylindrus CCMP1102</name>
    <dbReference type="NCBI Taxonomy" id="635003"/>
    <lineage>
        <taxon>Eukaryota</taxon>
        <taxon>Sar</taxon>
        <taxon>Stramenopiles</taxon>
        <taxon>Ochrophyta</taxon>
        <taxon>Bacillariophyta</taxon>
        <taxon>Bacillariophyceae</taxon>
        <taxon>Bacillariophycidae</taxon>
        <taxon>Bacillariales</taxon>
        <taxon>Bacillariaceae</taxon>
        <taxon>Fragilariopsis</taxon>
    </lineage>
</organism>
<protein>
    <recommendedName>
        <fullName evidence="3">Alpha/beta-hydrolase</fullName>
    </recommendedName>
</protein>
<reference evidence="1 2" key="1">
    <citation type="submission" date="2016-09" db="EMBL/GenBank/DDBJ databases">
        <title>Extensive genetic diversity and differential bi-allelic expression allows diatom success in the polar Southern Ocean.</title>
        <authorList>
            <consortium name="DOE Joint Genome Institute"/>
            <person name="Mock T."/>
            <person name="Otillar R.P."/>
            <person name="Strauss J."/>
            <person name="Dupont C."/>
            <person name="Frickenhaus S."/>
            <person name="Maumus F."/>
            <person name="Mcmullan M."/>
            <person name="Sanges R."/>
            <person name="Schmutz J."/>
            <person name="Toseland A."/>
            <person name="Valas R."/>
            <person name="Veluchamy A."/>
            <person name="Ward B.J."/>
            <person name="Allen A."/>
            <person name="Barry K."/>
            <person name="Falciatore A."/>
            <person name="Ferrante M."/>
            <person name="Fortunato A.E."/>
            <person name="Gloeckner G."/>
            <person name="Gruber A."/>
            <person name="Hipkin R."/>
            <person name="Janech M."/>
            <person name="Kroth P."/>
            <person name="Leese F."/>
            <person name="Lindquist E."/>
            <person name="Lyon B.R."/>
            <person name="Martin J."/>
            <person name="Mayer C."/>
            <person name="Parker M."/>
            <person name="Quesneville H."/>
            <person name="Raymond J."/>
            <person name="Uhlig C."/>
            <person name="Valentin K.U."/>
            <person name="Worden A.Z."/>
            <person name="Armbrust E.V."/>
            <person name="Bowler C."/>
            <person name="Green B."/>
            <person name="Moulton V."/>
            <person name="Van Oosterhout C."/>
            <person name="Grigoriev I."/>
        </authorList>
    </citation>
    <scope>NUCLEOTIDE SEQUENCE [LARGE SCALE GENOMIC DNA]</scope>
    <source>
        <strain evidence="1 2">CCMP1102</strain>
    </source>
</reference>
<gene>
    <name evidence="1" type="ORF">FRACYDRAFT_150988</name>
</gene>
<accession>A0A1E7FFP7</accession>
<dbReference type="AlphaFoldDB" id="A0A1E7FFP7"/>
<dbReference type="OrthoDB" id="202545at2759"/>
<evidence type="ECO:0000313" key="1">
    <source>
        <dbReference type="EMBL" id="OEU17002.1"/>
    </source>
</evidence>
<proteinExistence type="predicted"/>
<dbReference type="KEGG" id="fcy:FRACYDRAFT_150988"/>
<name>A0A1E7FFP7_9STRA</name>
<dbReference type="InParanoid" id="A0A1E7FFP7"/>
<dbReference type="Proteomes" id="UP000095751">
    <property type="component" value="Unassembled WGS sequence"/>
</dbReference>